<comment type="caution">
    <text evidence="1">The sequence shown here is derived from an EMBL/GenBank/DDBJ whole genome shotgun (WGS) entry which is preliminary data.</text>
</comment>
<protein>
    <recommendedName>
        <fullName evidence="3">Transposase</fullName>
    </recommendedName>
</protein>
<dbReference type="EMBL" id="JADJOT010000012">
    <property type="protein sequence ID" value="MBK7956173.1"/>
    <property type="molecule type" value="Genomic_DNA"/>
</dbReference>
<organism evidence="1 2">
    <name type="scientific">Candidatus Accumulibacter affinis</name>
    <dbReference type="NCBI Taxonomy" id="2954384"/>
    <lineage>
        <taxon>Bacteria</taxon>
        <taxon>Pseudomonadati</taxon>
        <taxon>Pseudomonadota</taxon>
        <taxon>Betaproteobacteria</taxon>
        <taxon>Candidatus Accumulibacter</taxon>
    </lineage>
</organism>
<proteinExistence type="predicted"/>
<evidence type="ECO:0008006" key="3">
    <source>
        <dbReference type="Google" id="ProtNLM"/>
    </source>
</evidence>
<reference evidence="1 2" key="1">
    <citation type="submission" date="2020-10" db="EMBL/GenBank/DDBJ databases">
        <title>Connecting structure to function with the recovery of over 1000 high-quality activated sludge metagenome-assembled genomes encoding full-length rRNA genes using long-read sequencing.</title>
        <authorList>
            <person name="Singleton C.M."/>
            <person name="Petriglieri F."/>
            <person name="Kristensen J.M."/>
            <person name="Kirkegaard R.H."/>
            <person name="Michaelsen T.Y."/>
            <person name="Andersen M.H."/>
            <person name="Karst S.M."/>
            <person name="Dueholm M.S."/>
            <person name="Nielsen P.H."/>
            <person name="Albertsen M."/>
        </authorList>
    </citation>
    <scope>NUCLEOTIDE SEQUENCE [LARGE SCALE GENOMIC DNA]</scope>
    <source>
        <strain evidence="1">Fred_18-Q3-R57-64_BAT3C.720</strain>
    </source>
</reference>
<evidence type="ECO:0000313" key="1">
    <source>
        <dbReference type="EMBL" id="MBK7956173.1"/>
    </source>
</evidence>
<evidence type="ECO:0000313" key="2">
    <source>
        <dbReference type="Proteomes" id="UP000706151"/>
    </source>
</evidence>
<gene>
    <name evidence="1" type="ORF">IPK02_20735</name>
</gene>
<dbReference type="Proteomes" id="UP000706151">
    <property type="component" value="Unassembled WGS sequence"/>
</dbReference>
<sequence length="146" mass="16166">MKTLMAAIYAARIEPPLEGLRIRYAAAIERLRQLCEAYQADDHKVLGSVAREFLCEGKVILRPVDEPNLSLTNNAPEQALRHGVVARYLSHDTRSEEGSRAFALLASVIETCRRREACAWRYLGTLIEAARKGLELPAIPAIPVAA</sequence>
<dbReference type="AlphaFoldDB" id="A0A935W6M8"/>
<accession>A0A935W6M8</accession>
<name>A0A935W6M8_9PROT</name>